<feature type="domain" description="Deacetylase PdaC" evidence="3">
    <location>
        <begin position="50"/>
        <end position="152"/>
    </location>
</feature>
<feature type="chain" id="PRO_5021928246" evidence="1">
    <location>
        <begin position="19"/>
        <end position="265"/>
    </location>
</feature>
<dbReference type="InterPro" id="IPR037126">
    <property type="entry name" value="PdaC/RsiV-like_sf"/>
</dbReference>
<evidence type="ECO:0000313" key="5">
    <source>
        <dbReference type="Proteomes" id="UP000315131"/>
    </source>
</evidence>
<dbReference type="Pfam" id="PF11738">
    <property type="entry name" value="DUF3298"/>
    <property type="match status" value="1"/>
</dbReference>
<dbReference type="PROSITE" id="PS51257">
    <property type="entry name" value="PROKAR_LIPOPROTEIN"/>
    <property type="match status" value="1"/>
</dbReference>
<dbReference type="InterPro" id="IPR025303">
    <property type="entry name" value="PdaC"/>
</dbReference>
<comment type="caution">
    <text evidence="4">The sequence shown here is derived from an EMBL/GenBank/DDBJ whole genome shotgun (WGS) entry which is preliminary data.</text>
</comment>
<gene>
    <name evidence="4" type="ORF">FGM01_06335</name>
</gene>
<sequence>MKRILTIFLMVLMGTSCADEKNGNESAKPESLSFTSKTIEKKLDDCDPEKGDCTFISLSFPVAENGNGAAEKINTKIEDFIVRTLDFQDDRNTDDAEKLAANFIEDYKEAAEEFPDHELAWEATIHGKVHYRSSAIISIQFNTDMFTGGAHGYRSTNFVNFDPETGEILNNTKLFSTEFEDFVEKDFREKQGIPLDENINSTGLLFENDEFHLPENIGINESQITLYYNAYDIAPYSDGHFVMTYQKSEVAQFLKIKEDPSSQQK</sequence>
<evidence type="ECO:0000259" key="2">
    <source>
        <dbReference type="Pfam" id="PF11738"/>
    </source>
</evidence>
<feature type="domain" description="DUF3298" evidence="2">
    <location>
        <begin position="177"/>
        <end position="242"/>
    </location>
</feature>
<dbReference type="AlphaFoldDB" id="A0A550I953"/>
<protein>
    <submittedName>
        <fullName evidence="4">DUF3298 and DUF4163 domain-containing protein</fullName>
    </submittedName>
</protein>
<keyword evidence="1" id="KW-0732">Signal</keyword>
<dbReference type="RefSeq" id="WP_143410273.1">
    <property type="nucleotide sequence ID" value="NZ_VHSF01000001.1"/>
</dbReference>
<dbReference type="OrthoDB" id="594879at2"/>
<reference evidence="4 5" key="1">
    <citation type="submission" date="2019-06" db="EMBL/GenBank/DDBJ databases">
        <title>Gramella sabulilitoris sp. nov., isolated from a marine sand.</title>
        <authorList>
            <person name="Yoon J.-H."/>
        </authorList>
    </citation>
    <scope>NUCLEOTIDE SEQUENCE [LARGE SCALE GENOMIC DNA]</scope>
    <source>
        <strain evidence="4 5">HSMS-1</strain>
    </source>
</reference>
<dbReference type="InterPro" id="IPR021729">
    <property type="entry name" value="DUF3298"/>
</dbReference>
<dbReference type="Gene3D" id="3.30.565.40">
    <property type="entry name" value="Fervidobacterium nodosum Rt17-B1 like"/>
    <property type="match status" value="1"/>
</dbReference>
<proteinExistence type="predicted"/>
<evidence type="ECO:0000256" key="1">
    <source>
        <dbReference type="SAM" id="SignalP"/>
    </source>
</evidence>
<dbReference type="Pfam" id="PF13739">
    <property type="entry name" value="PdaC"/>
    <property type="match status" value="1"/>
</dbReference>
<evidence type="ECO:0000259" key="3">
    <source>
        <dbReference type="Pfam" id="PF13739"/>
    </source>
</evidence>
<evidence type="ECO:0000313" key="4">
    <source>
        <dbReference type="EMBL" id="TRO67499.1"/>
    </source>
</evidence>
<name>A0A550I953_9FLAO</name>
<accession>A0A550I953</accession>
<keyword evidence="5" id="KW-1185">Reference proteome</keyword>
<dbReference type="Gene3D" id="3.90.640.20">
    <property type="entry name" value="Heat-shock cognate protein, ATPase"/>
    <property type="match status" value="1"/>
</dbReference>
<dbReference type="EMBL" id="VHSF01000001">
    <property type="protein sequence ID" value="TRO67499.1"/>
    <property type="molecule type" value="Genomic_DNA"/>
</dbReference>
<feature type="signal peptide" evidence="1">
    <location>
        <begin position="1"/>
        <end position="18"/>
    </location>
</feature>
<dbReference type="Proteomes" id="UP000315131">
    <property type="component" value="Unassembled WGS sequence"/>
</dbReference>
<organism evidence="4 5">
    <name type="scientific">Christiangramia sabulilitoris</name>
    <dbReference type="NCBI Taxonomy" id="2583991"/>
    <lineage>
        <taxon>Bacteria</taxon>
        <taxon>Pseudomonadati</taxon>
        <taxon>Bacteroidota</taxon>
        <taxon>Flavobacteriia</taxon>
        <taxon>Flavobacteriales</taxon>
        <taxon>Flavobacteriaceae</taxon>
        <taxon>Christiangramia</taxon>
    </lineage>
</organism>